<dbReference type="InterPro" id="IPR051783">
    <property type="entry name" value="NAD(P)-dependent_oxidoreduct"/>
</dbReference>
<gene>
    <name evidence="2" type="ORF">SAMN05444126_11037</name>
</gene>
<protein>
    <submittedName>
        <fullName evidence="2">Nucleoside-diphosphate-sugar epimerase</fullName>
    </submittedName>
</protein>
<dbReference type="SUPFAM" id="SSF51735">
    <property type="entry name" value="NAD(P)-binding Rossmann-fold domains"/>
    <property type="match status" value="1"/>
</dbReference>
<dbReference type="GO" id="GO:0005737">
    <property type="term" value="C:cytoplasm"/>
    <property type="evidence" value="ECO:0007669"/>
    <property type="project" value="TreeGrafter"/>
</dbReference>
<keyword evidence="3" id="KW-1185">Reference proteome</keyword>
<proteinExistence type="predicted"/>
<name>A0A1H9TIF7_9BACI</name>
<sequence>MRKVLVLGGTRFFGKQLVDQLIKRGDEVTIATRGDSGKPFGNRVQHLNVDRFHRGSMERTFQDGEWDVIYDQIGFSPDDMTDVCEIFSGRTGRFIFTSSLSVYPFKGNAAKKEEDFDPYNLQVGAGRKDNFSYAEGKRQAEAALLQTADFPAVAVRPPIVLGETDYTERLHFHVRETMNQQPAGIDYPDNHLSFIHSEDLASFLLWAGDQAFTGPVNASSPDHFSLQEMMTIIGEKTGESPTIEPAKRTLKPSPMNFPVSYYQDVSLAESYGYQFKRLREWFPALVKRIYEYEKTN</sequence>
<dbReference type="OrthoDB" id="9809586at2"/>
<dbReference type="Proteomes" id="UP000199318">
    <property type="component" value="Unassembled WGS sequence"/>
</dbReference>
<comment type="caution">
    <text evidence="2">The sequence shown here is derived from an EMBL/GenBank/DDBJ whole genome shotgun (WGS) entry which is preliminary data.</text>
</comment>
<dbReference type="InterPro" id="IPR001509">
    <property type="entry name" value="Epimerase_deHydtase"/>
</dbReference>
<dbReference type="GO" id="GO:0004029">
    <property type="term" value="F:aldehyde dehydrogenase (NAD+) activity"/>
    <property type="evidence" value="ECO:0007669"/>
    <property type="project" value="TreeGrafter"/>
</dbReference>
<feature type="domain" description="NAD-dependent epimerase/dehydratase" evidence="1">
    <location>
        <begin position="4"/>
        <end position="213"/>
    </location>
</feature>
<dbReference type="PANTHER" id="PTHR48079">
    <property type="entry name" value="PROTEIN YEEZ"/>
    <property type="match status" value="1"/>
</dbReference>
<evidence type="ECO:0000313" key="2">
    <source>
        <dbReference type="EMBL" id="SER96962.1"/>
    </source>
</evidence>
<dbReference type="InterPro" id="IPR036291">
    <property type="entry name" value="NAD(P)-bd_dom_sf"/>
</dbReference>
<reference evidence="3" key="1">
    <citation type="submission" date="2016-10" db="EMBL/GenBank/DDBJ databases">
        <authorList>
            <person name="de Groot N.N."/>
        </authorList>
    </citation>
    <scope>NUCLEOTIDE SEQUENCE [LARGE SCALE GENOMIC DNA]</scope>
    <source>
        <strain evidence="3">10nlg</strain>
    </source>
</reference>
<dbReference type="AlphaFoldDB" id="A0A1H9TIF7"/>
<dbReference type="EMBL" id="FOGV01000010">
    <property type="protein sequence ID" value="SER96962.1"/>
    <property type="molecule type" value="Genomic_DNA"/>
</dbReference>
<evidence type="ECO:0000313" key="3">
    <source>
        <dbReference type="Proteomes" id="UP000199318"/>
    </source>
</evidence>
<accession>A0A1H9TIF7</accession>
<dbReference type="RefSeq" id="WP_093072741.1">
    <property type="nucleotide sequence ID" value="NZ_BJVE01000076.1"/>
</dbReference>
<dbReference type="Pfam" id="PF01370">
    <property type="entry name" value="Epimerase"/>
    <property type="match status" value="1"/>
</dbReference>
<organism evidence="2 3">
    <name type="scientific">Salisediminibacterium halotolerans</name>
    <dbReference type="NCBI Taxonomy" id="517425"/>
    <lineage>
        <taxon>Bacteria</taxon>
        <taxon>Bacillati</taxon>
        <taxon>Bacillota</taxon>
        <taxon>Bacilli</taxon>
        <taxon>Bacillales</taxon>
        <taxon>Bacillaceae</taxon>
        <taxon>Salisediminibacterium</taxon>
    </lineage>
</organism>
<dbReference type="Gene3D" id="3.40.50.720">
    <property type="entry name" value="NAD(P)-binding Rossmann-like Domain"/>
    <property type="match status" value="1"/>
</dbReference>
<dbReference type="PANTHER" id="PTHR48079:SF6">
    <property type="entry name" value="NAD(P)-BINDING DOMAIN-CONTAINING PROTEIN-RELATED"/>
    <property type="match status" value="1"/>
</dbReference>
<evidence type="ECO:0000259" key="1">
    <source>
        <dbReference type="Pfam" id="PF01370"/>
    </source>
</evidence>
<dbReference type="STRING" id="1464123.SAMN05444126_11037"/>